<reference evidence="1 3" key="2">
    <citation type="submission" date="2016-09" db="EMBL/GenBank/DDBJ databases">
        <title>Genome Sequence of Salegentibacter salarius,Isolated from a Marine Solar Saltern of the Yellow Sea in South Korea.</title>
        <authorList>
            <person name="Zheng Q."/>
            <person name="Liu Y."/>
        </authorList>
    </citation>
    <scope>NUCLEOTIDE SEQUENCE [LARGE SCALE GENOMIC DNA]</scope>
    <source>
        <strain evidence="1 3">KCTC 12974</strain>
    </source>
</reference>
<dbReference type="InterPro" id="IPR024078">
    <property type="entry name" value="LmbE-like_dom_sf"/>
</dbReference>
<dbReference type="PANTHER" id="PTHR12993:SF11">
    <property type="entry name" value="N-ACETYLGLUCOSAMINYL-PHOSPHATIDYLINOSITOL DE-N-ACETYLASE"/>
    <property type="match status" value="1"/>
</dbReference>
<gene>
    <name evidence="2" type="ORF">APR40_10135</name>
    <name evidence="1" type="ORF">BHS39_10155</name>
</gene>
<dbReference type="Pfam" id="PF02585">
    <property type="entry name" value="PIG-L"/>
    <property type="match status" value="1"/>
</dbReference>
<reference evidence="2 4" key="1">
    <citation type="submission" date="2015-10" db="EMBL/GenBank/DDBJ databases">
        <title>Draft genome sequence of Salegentibacter salinarum KCTC 12975.</title>
        <authorList>
            <person name="Lin W."/>
            <person name="Zheng Q."/>
        </authorList>
    </citation>
    <scope>NUCLEOTIDE SEQUENCE [LARGE SCALE GENOMIC DNA]</scope>
    <source>
        <strain evidence="2 4">KCTC 12974</strain>
    </source>
</reference>
<dbReference type="AlphaFoldDB" id="A0A2N0TZ71"/>
<dbReference type="Proteomes" id="UP000176009">
    <property type="component" value="Unassembled WGS sequence"/>
</dbReference>
<dbReference type="InterPro" id="IPR003737">
    <property type="entry name" value="GlcNAc_PI_deacetylase-related"/>
</dbReference>
<protein>
    <submittedName>
        <fullName evidence="2">GlcNAc-PI de-N-acetylase</fullName>
    </submittedName>
</protein>
<dbReference type="EMBL" id="LKTR01000011">
    <property type="protein sequence ID" value="PKD20053.1"/>
    <property type="molecule type" value="Genomic_DNA"/>
</dbReference>
<proteinExistence type="predicted"/>
<organism evidence="2 4">
    <name type="scientific">Salegentibacter salarius</name>
    <dbReference type="NCBI Taxonomy" id="435906"/>
    <lineage>
        <taxon>Bacteria</taxon>
        <taxon>Pseudomonadati</taxon>
        <taxon>Bacteroidota</taxon>
        <taxon>Flavobacteriia</taxon>
        <taxon>Flavobacteriales</taxon>
        <taxon>Flavobacteriaceae</taxon>
        <taxon>Salegentibacter</taxon>
    </lineage>
</organism>
<evidence type="ECO:0000313" key="2">
    <source>
        <dbReference type="EMBL" id="PKD20053.1"/>
    </source>
</evidence>
<accession>A0A2N0TZ71</accession>
<dbReference type="PANTHER" id="PTHR12993">
    <property type="entry name" value="N-ACETYLGLUCOSAMINYL-PHOSPHATIDYLINOSITOL DE-N-ACETYLASE-RELATED"/>
    <property type="match status" value="1"/>
</dbReference>
<keyword evidence="3" id="KW-1185">Reference proteome</keyword>
<dbReference type="OrthoDB" id="9790023at2"/>
<dbReference type="RefSeq" id="WP_070053528.1">
    <property type="nucleotide sequence ID" value="NZ_FVZF01000017.1"/>
</dbReference>
<dbReference type="Gene3D" id="3.40.50.10320">
    <property type="entry name" value="LmbE-like"/>
    <property type="match status" value="1"/>
</dbReference>
<evidence type="ECO:0000313" key="3">
    <source>
        <dbReference type="Proteomes" id="UP000176009"/>
    </source>
</evidence>
<dbReference type="GO" id="GO:0016811">
    <property type="term" value="F:hydrolase activity, acting on carbon-nitrogen (but not peptide) bonds, in linear amides"/>
    <property type="evidence" value="ECO:0007669"/>
    <property type="project" value="TreeGrafter"/>
</dbReference>
<name>A0A2N0TZ71_9FLAO</name>
<dbReference type="EMBL" id="MJBR01000009">
    <property type="protein sequence ID" value="OEY73233.1"/>
    <property type="molecule type" value="Genomic_DNA"/>
</dbReference>
<comment type="caution">
    <text evidence="2">The sequence shown here is derived from an EMBL/GenBank/DDBJ whole genome shotgun (WGS) entry which is preliminary data.</text>
</comment>
<dbReference type="SUPFAM" id="SSF102588">
    <property type="entry name" value="LmbE-like"/>
    <property type="match status" value="1"/>
</dbReference>
<evidence type="ECO:0000313" key="1">
    <source>
        <dbReference type="EMBL" id="OEY73233.1"/>
    </source>
</evidence>
<sequence length="217" mass="25026">MGTGNILSDRNAVVIVAHPDDETLWCGGTILTHSLFNWFVISLSRGDDPERAPKFYRCLKILNATGVMDTLDDGPEQTPLAIEVIKKGILDLLPELNFDLIITHNPTGEYTRHLRHEEVSRAVLELWYEKKISTKELWTFAYEDGKKEYFPRAEEKAYQFPLPEKIWKQKYALITETYGFPPGGFEAKTTPKIEAYWKFKNPGKAYDWLQQGGRLKQ</sequence>
<dbReference type="Proteomes" id="UP000232533">
    <property type="component" value="Unassembled WGS sequence"/>
</dbReference>
<evidence type="ECO:0000313" key="4">
    <source>
        <dbReference type="Proteomes" id="UP000232533"/>
    </source>
</evidence>